<name>A0ABR0HGA4_9PEZI</name>
<dbReference type="Pfam" id="PF03343">
    <property type="entry name" value="SART-1"/>
    <property type="match status" value="1"/>
</dbReference>
<feature type="compositionally biased region" description="Basic and acidic residues" evidence="5">
    <location>
        <begin position="483"/>
        <end position="495"/>
    </location>
</feature>
<feature type="compositionally biased region" description="Polar residues" evidence="5">
    <location>
        <begin position="569"/>
        <end position="579"/>
    </location>
</feature>
<protein>
    <recommendedName>
        <fullName evidence="8">U4/U6.U5 tri-snRNP-associated protein</fullName>
    </recommendedName>
</protein>
<accession>A0ABR0HGA4</accession>
<feature type="region of interest" description="Disordered" evidence="5">
    <location>
        <begin position="375"/>
        <end position="440"/>
    </location>
</feature>
<dbReference type="RefSeq" id="XP_062766925.1">
    <property type="nucleotide sequence ID" value="XM_062910939.1"/>
</dbReference>
<feature type="compositionally biased region" description="Basic and acidic residues" evidence="5">
    <location>
        <begin position="522"/>
        <end position="532"/>
    </location>
</feature>
<evidence type="ECO:0000256" key="4">
    <source>
        <dbReference type="SAM" id="Coils"/>
    </source>
</evidence>
<reference evidence="6 7" key="1">
    <citation type="journal article" date="2023" name="bioRxiv">
        <title>High-quality genome assemblies of four members of thePodospora anserinaspecies complex.</title>
        <authorList>
            <person name="Ament-Velasquez S.L."/>
            <person name="Vogan A.A."/>
            <person name="Wallerman O."/>
            <person name="Hartmann F."/>
            <person name="Gautier V."/>
            <person name="Silar P."/>
            <person name="Giraud T."/>
            <person name="Johannesson H."/>
        </authorList>
    </citation>
    <scope>NUCLEOTIDE SEQUENCE [LARGE SCALE GENOMIC DNA]</scope>
    <source>
        <strain evidence="6 7">CBS 411.78</strain>
    </source>
</reference>
<feature type="compositionally biased region" description="Basic and acidic residues" evidence="5">
    <location>
        <begin position="559"/>
        <end position="568"/>
    </location>
</feature>
<organism evidence="6 7">
    <name type="scientific">Podospora pseudopauciseta</name>
    <dbReference type="NCBI Taxonomy" id="2093780"/>
    <lineage>
        <taxon>Eukaryota</taxon>
        <taxon>Fungi</taxon>
        <taxon>Dikarya</taxon>
        <taxon>Ascomycota</taxon>
        <taxon>Pezizomycotina</taxon>
        <taxon>Sordariomycetes</taxon>
        <taxon>Sordariomycetidae</taxon>
        <taxon>Sordariales</taxon>
        <taxon>Podosporaceae</taxon>
        <taxon>Podospora</taxon>
    </lineage>
</organism>
<evidence type="ECO:0000313" key="7">
    <source>
        <dbReference type="Proteomes" id="UP001326199"/>
    </source>
</evidence>
<keyword evidence="7" id="KW-1185">Reference proteome</keyword>
<dbReference type="PANTHER" id="PTHR14152">
    <property type="entry name" value="SQUAMOUS CELL CARCINOMA ANTIGEN RECOGNISED BY CYTOTOXIC T LYMPHOCYTES"/>
    <property type="match status" value="1"/>
</dbReference>
<dbReference type="InterPro" id="IPR005011">
    <property type="entry name" value="SNU66/SART1"/>
</dbReference>
<feature type="coiled-coil region" evidence="4">
    <location>
        <begin position="177"/>
        <end position="206"/>
    </location>
</feature>
<dbReference type="GeneID" id="87931282"/>
<feature type="compositionally biased region" description="Acidic residues" evidence="5">
    <location>
        <begin position="549"/>
        <end position="558"/>
    </location>
</feature>
<gene>
    <name evidence="6" type="ORF">QC763_304900</name>
</gene>
<keyword evidence="4" id="KW-0175">Coiled coil</keyword>
<keyword evidence="3" id="KW-0539">Nucleus</keyword>
<feature type="compositionally biased region" description="Basic residues" evidence="5">
    <location>
        <begin position="407"/>
        <end position="417"/>
    </location>
</feature>
<feature type="region of interest" description="Disordered" evidence="5">
    <location>
        <begin position="219"/>
        <end position="262"/>
    </location>
</feature>
<feature type="region of interest" description="Disordered" evidence="5">
    <location>
        <begin position="139"/>
        <end position="166"/>
    </location>
</feature>
<dbReference type="EMBL" id="JAFFHB010000004">
    <property type="protein sequence ID" value="KAK4666959.1"/>
    <property type="molecule type" value="Genomic_DNA"/>
</dbReference>
<evidence type="ECO:0000313" key="6">
    <source>
        <dbReference type="EMBL" id="KAK4666959.1"/>
    </source>
</evidence>
<comment type="subcellular location">
    <subcellularLocation>
        <location evidence="1">Nucleus</location>
    </subcellularLocation>
</comment>
<dbReference type="Proteomes" id="UP001326199">
    <property type="component" value="Unassembled WGS sequence"/>
</dbReference>
<evidence type="ECO:0008006" key="8">
    <source>
        <dbReference type="Google" id="ProtNLM"/>
    </source>
</evidence>
<comment type="caution">
    <text evidence="6">The sequence shown here is derived from an EMBL/GenBank/DDBJ whole genome shotgun (WGS) entry which is preliminary data.</text>
</comment>
<evidence type="ECO:0000256" key="5">
    <source>
        <dbReference type="SAM" id="MobiDB-lite"/>
    </source>
</evidence>
<evidence type="ECO:0000256" key="2">
    <source>
        <dbReference type="ARBA" id="ARBA00006076"/>
    </source>
</evidence>
<proteinExistence type="inferred from homology"/>
<evidence type="ECO:0000256" key="3">
    <source>
        <dbReference type="ARBA" id="ARBA00023242"/>
    </source>
</evidence>
<feature type="region of interest" description="Disordered" evidence="5">
    <location>
        <begin position="644"/>
        <end position="664"/>
    </location>
</feature>
<evidence type="ECO:0000256" key="1">
    <source>
        <dbReference type="ARBA" id="ARBA00004123"/>
    </source>
</evidence>
<feature type="region of interest" description="Disordered" evidence="5">
    <location>
        <begin position="470"/>
        <end position="589"/>
    </location>
</feature>
<feature type="compositionally biased region" description="Basic and acidic residues" evidence="5">
    <location>
        <begin position="240"/>
        <end position="262"/>
    </location>
</feature>
<sequence>MASLVIPSCASAATLTTRGQQRNTGHRTVEERKRKKRSWKISAWLHLNTGKFLVECGPCPHANLPALLFVCPILSIRLHFGACQPHHVQLGSSPCLGLALPIKVGPQFYQLHHHFAPLTTKMDAASIEEINKVRRAMGMKPLPVPGAAPQEAAKEPSPDPETGEKASTLEIREAEGFENYRKAQEAEEAKRKRAEKLAAIKKARELAQRNAVLQGKGLADDDDELDTKSWLKSQKKRQKKIEAEEKARAEKEAAERKAAEHTAADLAGVKVAHDMASFLDGDDQVLTLKDTGVLEEEEGDELENSELREREKLQERLDLKKKKPVYDPNDIDETGQIGILSHYDEEIHGKKKKAFTLGAVGTSSDLADILAQAPVQKRRQQVGDLDTLEDAPPPVSDYLDASEIKVKKPKKKSKSSRQKKDDDDVLFPGDTTNLDNDMDIDGGAIAFTKKRKVITDDFADDEDLQTSLAQQRRDALKKRKKTRPEDIARQLRETTNDPDDALPSTEKAVVIDEISEFVDTLRANRDQEEQRRKAPKPKLENGSAAVTAMEDESSDEEMADAHDPRNEYEPSSTRRTTTPLADLPLGVEEEKTVAQGMGATLSLLRDRHLLEEGQGAEAAEKFRQRQRFLAELNRRMALFDEETRLQREKDRESERFKRMSTKEKEMWQQQQNSIREMHQSRVIDALYREGYKPDVQLRYIDEDGRSLGQKEAFKELSHQFHGKGSGKGKTDKKLKKLAEEKRRMEQSILDAGQIVGLGSAARDQGKRRREAGVRLA</sequence>
<comment type="similarity">
    <text evidence="2">Belongs to the SNU66/SART1 family.</text>
</comment>
<dbReference type="PANTHER" id="PTHR14152:SF5">
    <property type="entry name" value="U4_U6.U5 TRI-SNRNP-ASSOCIATED PROTEIN 1"/>
    <property type="match status" value="1"/>
</dbReference>